<dbReference type="Proteomes" id="UP001190640">
    <property type="component" value="Chromosome 4"/>
</dbReference>
<accession>A0AA97JAC3</accession>
<reference evidence="13" key="1">
    <citation type="submission" date="2025-08" db="UniProtKB">
        <authorList>
            <consortium name="RefSeq"/>
        </authorList>
    </citation>
    <scope>IDENTIFICATION</scope>
    <source>
        <tissue evidence="13">Blood</tissue>
    </source>
</reference>
<dbReference type="FunFam" id="3.30.160.60:FF:002343">
    <property type="entry name" value="Zinc finger protein 33A"/>
    <property type="match status" value="2"/>
</dbReference>
<dbReference type="SUPFAM" id="SSF47353">
    <property type="entry name" value="Retrovirus capsid dimerization domain-like"/>
    <property type="match status" value="1"/>
</dbReference>
<protein>
    <submittedName>
        <fullName evidence="13">Zinc finger protein 397-like</fullName>
    </submittedName>
</protein>
<keyword evidence="7" id="KW-0539">Nucleus</keyword>
<name>A0AA97JAC3_EUBMA</name>
<keyword evidence="6" id="KW-0238">DNA-binding</keyword>
<feature type="domain" description="C2H2-type" evidence="10">
    <location>
        <begin position="630"/>
        <end position="657"/>
    </location>
</feature>
<evidence type="ECO:0000313" key="12">
    <source>
        <dbReference type="Proteomes" id="UP001190640"/>
    </source>
</evidence>
<proteinExistence type="predicted"/>
<feature type="domain" description="C2H2-type" evidence="10">
    <location>
        <begin position="398"/>
        <end position="425"/>
    </location>
</feature>
<dbReference type="FunFam" id="3.30.160.60:FF:000176">
    <property type="entry name" value="zinc finger protein 70"/>
    <property type="match status" value="2"/>
</dbReference>
<keyword evidence="2" id="KW-0479">Metal-binding</keyword>
<evidence type="ECO:0000256" key="3">
    <source>
        <dbReference type="ARBA" id="ARBA00022737"/>
    </source>
</evidence>
<feature type="domain" description="C2H2-type" evidence="10">
    <location>
        <begin position="574"/>
        <end position="601"/>
    </location>
</feature>
<dbReference type="Pfam" id="PF02023">
    <property type="entry name" value="SCAN"/>
    <property type="match status" value="1"/>
</dbReference>
<dbReference type="SUPFAM" id="SSF57667">
    <property type="entry name" value="beta-beta-alpha zinc fingers"/>
    <property type="match status" value="5"/>
</dbReference>
<feature type="region of interest" description="Disordered" evidence="9">
    <location>
        <begin position="1"/>
        <end position="20"/>
    </location>
</feature>
<feature type="domain" description="C2H2-type" evidence="10">
    <location>
        <begin position="602"/>
        <end position="629"/>
    </location>
</feature>
<evidence type="ECO:0000256" key="8">
    <source>
        <dbReference type="PROSITE-ProRule" id="PRU00042"/>
    </source>
</evidence>
<gene>
    <name evidence="13" type="primary">LOC129328690</name>
</gene>
<dbReference type="FunFam" id="3.30.160.60:FF:000478">
    <property type="entry name" value="Zinc finger protein 133"/>
    <property type="match status" value="1"/>
</dbReference>
<dbReference type="PROSITE" id="PS50157">
    <property type="entry name" value="ZINC_FINGER_C2H2_2"/>
    <property type="match status" value="9"/>
</dbReference>
<keyword evidence="12" id="KW-1185">Reference proteome</keyword>
<keyword evidence="3" id="KW-0677">Repeat</keyword>
<dbReference type="InterPro" id="IPR050758">
    <property type="entry name" value="Znf_C2H2-type"/>
</dbReference>
<dbReference type="InterPro" id="IPR036236">
    <property type="entry name" value="Znf_C2H2_sf"/>
</dbReference>
<feature type="domain" description="C2H2-type" evidence="10">
    <location>
        <begin position="546"/>
        <end position="573"/>
    </location>
</feature>
<dbReference type="InterPro" id="IPR013087">
    <property type="entry name" value="Znf_C2H2_type"/>
</dbReference>
<dbReference type="Gene3D" id="3.30.160.60">
    <property type="entry name" value="Classic Zinc Finger"/>
    <property type="match status" value="9"/>
</dbReference>
<dbReference type="PROSITE" id="PS00028">
    <property type="entry name" value="ZINC_FINGER_C2H2_1"/>
    <property type="match status" value="8"/>
</dbReference>
<keyword evidence="5" id="KW-0862">Zinc</keyword>
<dbReference type="InterPro" id="IPR038269">
    <property type="entry name" value="SCAN_sf"/>
</dbReference>
<dbReference type="GO" id="GO:0005634">
    <property type="term" value="C:nucleus"/>
    <property type="evidence" value="ECO:0007669"/>
    <property type="project" value="UniProtKB-SubCell"/>
</dbReference>
<feature type="domain" description="C2H2-type" evidence="10">
    <location>
        <begin position="658"/>
        <end position="685"/>
    </location>
</feature>
<dbReference type="FunFam" id="1.10.4020.10:FF:000001">
    <property type="entry name" value="zinc finger protein 263 isoform X1"/>
    <property type="match status" value="1"/>
</dbReference>
<dbReference type="RefSeq" id="XP_054833892.1">
    <property type="nucleotide sequence ID" value="XM_054977917.1"/>
</dbReference>
<evidence type="ECO:0000259" key="11">
    <source>
        <dbReference type="PROSITE" id="PS50804"/>
    </source>
</evidence>
<dbReference type="FunFam" id="3.30.160.60:FF:000038">
    <property type="entry name" value="Zinc finger protein 624"/>
    <property type="match status" value="2"/>
</dbReference>
<evidence type="ECO:0000256" key="2">
    <source>
        <dbReference type="ARBA" id="ARBA00022723"/>
    </source>
</evidence>
<comment type="subcellular location">
    <subcellularLocation>
        <location evidence="1">Nucleus</location>
    </subcellularLocation>
</comment>
<dbReference type="FunFam" id="3.30.160.60:FF:002061">
    <property type="entry name" value="Uncharacterized protein"/>
    <property type="match status" value="1"/>
</dbReference>
<dbReference type="Gene3D" id="1.10.4020.10">
    <property type="entry name" value="DNA breaking-rejoining enzymes"/>
    <property type="match status" value="1"/>
</dbReference>
<dbReference type="InterPro" id="IPR003309">
    <property type="entry name" value="SCAN_dom"/>
</dbReference>
<dbReference type="PROSITE" id="PS50804">
    <property type="entry name" value="SCAN_BOX"/>
    <property type="match status" value="1"/>
</dbReference>
<feature type="domain" description="C2H2-type" evidence="10">
    <location>
        <begin position="518"/>
        <end position="545"/>
    </location>
</feature>
<evidence type="ECO:0000256" key="7">
    <source>
        <dbReference type="ARBA" id="ARBA00023242"/>
    </source>
</evidence>
<evidence type="ECO:0000256" key="1">
    <source>
        <dbReference type="ARBA" id="ARBA00004123"/>
    </source>
</evidence>
<dbReference type="PANTHER" id="PTHR23234">
    <property type="entry name" value="ZNF44 PROTEIN"/>
    <property type="match status" value="1"/>
</dbReference>
<feature type="domain" description="SCAN box" evidence="11">
    <location>
        <begin position="153"/>
        <end position="231"/>
    </location>
</feature>
<feature type="domain" description="C2H2-type" evidence="10">
    <location>
        <begin position="686"/>
        <end position="713"/>
    </location>
</feature>
<feature type="region of interest" description="Disordered" evidence="9">
    <location>
        <begin position="237"/>
        <end position="256"/>
    </location>
</feature>
<feature type="compositionally biased region" description="Basic and acidic residues" evidence="9">
    <location>
        <begin position="434"/>
        <end position="446"/>
    </location>
</feature>
<evidence type="ECO:0000256" key="9">
    <source>
        <dbReference type="SAM" id="MobiDB-lite"/>
    </source>
</evidence>
<feature type="compositionally biased region" description="Basic and acidic residues" evidence="9">
    <location>
        <begin position="298"/>
        <end position="325"/>
    </location>
</feature>
<dbReference type="GO" id="GO:0008270">
    <property type="term" value="F:zinc ion binding"/>
    <property type="evidence" value="ECO:0007669"/>
    <property type="project" value="UniProtKB-KW"/>
</dbReference>
<feature type="domain" description="C2H2-type" evidence="10">
    <location>
        <begin position="490"/>
        <end position="517"/>
    </location>
</feature>
<evidence type="ECO:0000313" key="13">
    <source>
        <dbReference type="RefSeq" id="XP_054833892.1"/>
    </source>
</evidence>
<dbReference type="AlphaFoldDB" id="A0AA97JAC3"/>
<dbReference type="SMART" id="SM00431">
    <property type="entry name" value="SCAN"/>
    <property type="match status" value="1"/>
</dbReference>
<organism evidence="12 13">
    <name type="scientific">Eublepharis macularius</name>
    <name type="common">Leopard gecko</name>
    <name type="synonym">Cyrtodactylus macularius</name>
    <dbReference type="NCBI Taxonomy" id="481883"/>
    <lineage>
        <taxon>Eukaryota</taxon>
        <taxon>Metazoa</taxon>
        <taxon>Chordata</taxon>
        <taxon>Craniata</taxon>
        <taxon>Vertebrata</taxon>
        <taxon>Euteleostomi</taxon>
        <taxon>Lepidosauria</taxon>
        <taxon>Squamata</taxon>
        <taxon>Bifurcata</taxon>
        <taxon>Gekkota</taxon>
        <taxon>Eublepharidae</taxon>
        <taxon>Eublepharinae</taxon>
        <taxon>Eublepharis</taxon>
    </lineage>
</organism>
<evidence type="ECO:0000259" key="10">
    <source>
        <dbReference type="PROSITE" id="PS50157"/>
    </source>
</evidence>
<feature type="compositionally biased region" description="Basic residues" evidence="9">
    <location>
        <begin position="455"/>
        <end position="465"/>
    </location>
</feature>
<dbReference type="KEGG" id="emc:129328690"/>
<dbReference type="GO" id="GO:0003677">
    <property type="term" value="F:DNA binding"/>
    <property type="evidence" value="ECO:0007669"/>
    <property type="project" value="UniProtKB-KW"/>
</dbReference>
<sequence>MEGPDTTAEKAPEGTAKAPHILQAGNIEEFLRRRQGDPMHQQAGEGFVSLAQWEALWQEFLRTVENPHSGWGSPHLPGKPSPWEDAKGFLASFEQVAEACQWPREEWVTHLLPALSGKTEQAFNSVDVRDREDYGKVKAAILREDTLSREKQREAFRFFRYQEAEGPRGAYTRLQEMCRGWLRVENHSKEQILELLILEQLLTVLPPEIQSRVKESNPESCSQAVDLAEELLVRQQEAERQEPLEEIPGSVSETGQGSLEIEQRQLSVGIMEEENGEASLLAGDIEEIARGFQGLPSEKNKNSEAEGNFRDQDRPQRQEGSHAEKIRDKCITYKEERFCEIPVQVEKSTKKRRNEGFCANQRIRSREMKNKIAAFGKIFVQKTNVVSREQIPLGEKPYNCLEGGKSFTWKMALTSHQRINSGGNGQENEEEEELHQLSADKAKNQEFKGNFRNQGRPKNKKRSHMVKKDEPIPCQGGDICAGVHMAEETYKCSKCGMNFSDQTQYNIHLRKHNGKKTHKCLECGKSFRLRSVLLAHQRNHTRGKPFECSDCGKNFRLRSELFVHQRTHTKEKPFECSECGKSFSWSGDLQRHQRTHTGEKPFECLECGKKFRQGCHLQQHLRTHTGEKPFKCSQCGKKFSQSTHLQRHQRTHTGEKPFECSVCEKRFSRSFCLQRHQGVHTGEKRFECIECGKKFSQSHHLQQHLKKHSGEKSFE</sequence>
<feature type="region of interest" description="Disordered" evidence="9">
    <location>
        <begin position="292"/>
        <end position="325"/>
    </location>
</feature>
<dbReference type="GeneID" id="129328690"/>
<dbReference type="SMART" id="SM00355">
    <property type="entry name" value="ZnF_C2H2"/>
    <property type="match status" value="8"/>
</dbReference>
<evidence type="ECO:0000256" key="6">
    <source>
        <dbReference type="ARBA" id="ARBA00023125"/>
    </source>
</evidence>
<dbReference type="Pfam" id="PF00096">
    <property type="entry name" value="zf-C2H2"/>
    <property type="match status" value="8"/>
</dbReference>
<evidence type="ECO:0000256" key="4">
    <source>
        <dbReference type="ARBA" id="ARBA00022771"/>
    </source>
</evidence>
<evidence type="ECO:0000256" key="5">
    <source>
        <dbReference type="ARBA" id="ARBA00022833"/>
    </source>
</evidence>
<dbReference type="PANTHER" id="PTHR23234:SF10">
    <property type="entry name" value="RIKEN CDNA 6720489N17 GENE-RELATED"/>
    <property type="match status" value="1"/>
</dbReference>
<feature type="region of interest" description="Disordered" evidence="9">
    <location>
        <begin position="418"/>
        <end position="468"/>
    </location>
</feature>
<keyword evidence="4 8" id="KW-0863">Zinc-finger</keyword>